<dbReference type="SUPFAM" id="SSF51338">
    <property type="entry name" value="Composite domain of metallo-dependent hydrolases"/>
    <property type="match status" value="1"/>
</dbReference>
<dbReference type="InterPro" id="IPR011059">
    <property type="entry name" value="Metal-dep_hydrolase_composite"/>
</dbReference>
<feature type="domain" description="Dihydroorotase catalytic" evidence="2">
    <location>
        <begin position="50"/>
        <end position="236"/>
    </location>
</feature>
<dbReference type="GO" id="GO:0006145">
    <property type="term" value="P:purine nucleobase catabolic process"/>
    <property type="evidence" value="ECO:0007669"/>
    <property type="project" value="TreeGrafter"/>
</dbReference>
<dbReference type="GO" id="GO:0046872">
    <property type="term" value="F:metal ion binding"/>
    <property type="evidence" value="ECO:0007669"/>
    <property type="project" value="InterPro"/>
</dbReference>
<dbReference type="GO" id="GO:0006221">
    <property type="term" value="P:pyrimidine nucleotide biosynthetic process"/>
    <property type="evidence" value="ECO:0007669"/>
    <property type="project" value="UniProtKB-KW"/>
</dbReference>
<dbReference type="GO" id="GO:0004151">
    <property type="term" value="F:dihydroorotase activity"/>
    <property type="evidence" value="ECO:0007669"/>
    <property type="project" value="InterPro"/>
</dbReference>
<dbReference type="Pfam" id="PF12890">
    <property type="entry name" value="DHOase"/>
    <property type="match status" value="1"/>
</dbReference>
<dbReference type="STRING" id="1396821.SAMN05444515_11859"/>
<name>A0A1H7QPR1_9GAMM</name>
<dbReference type="CDD" id="cd01317">
    <property type="entry name" value="DHOase_IIa"/>
    <property type="match status" value="1"/>
</dbReference>
<dbReference type="RefSeq" id="WP_090255219.1">
    <property type="nucleotide sequence ID" value="NZ_FOAA01000018.1"/>
</dbReference>
<proteinExistence type="predicted"/>
<dbReference type="OrthoDB" id="5687299at2"/>
<dbReference type="Proteomes" id="UP000199256">
    <property type="component" value="Unassembled WGS sequence"/>
</dbReference>
<protein>
    <submittedName>
        <fullName evidence="3">Dihydroorotase</fullName>
    </submittedName>
</protein>
<reference evidence="4" key="1">
    <citation type="submission" date="2016-10" db="EMBL/GenBank/DDBJ databases">
        <authorList>
            <person name="Varghese N."/>
            <person name="Submissions S."/>
        </authorList>
    </citation>
    <scope>NUCLEOTIDE SEQUENCE [LARGE SCALE GENOMIC DNA]</scope>
    <source>
        <strain evidence="4">DSM 241</strain>
    </source>
</reference>
<dbReference type="NCBIfam" id="NF005791">
    <property type="entry name" value="PRK07627.1"/>
    <property type="match status" value="1"/>
</dbReference>
<gene>
    <name evidence="3" type="ORF">SAMN05444515_11859</name>
</gene>
<organism evidence="3 4">
    <name type="scientific">Ectothiorhodospira marina</name>
    <dbReference type="NCBI Taxonomy" id="1396821"/>
    <lineage>
        <taxon>Bacteria</taxon>
        <taxon>Pseudomonadati</taxon>
        <taxon>Pseudomonadota</taxon>
        <taxon>Gammaproteobacteria</taxon>
        <taxon>Chromatiales</taxon>
        <taxon>Ectothiorhodospiraceae</taxon>
        <taxon>Ectothiorhodospira</taxon>
    </lineage>
</organism>
<evidence type="ECO:0000313" key="3">
    <source>
        <dbReference type="EMBL" id="SEL49708.1"/>
    </source>
</evidence>
<dbReference type="GO" id="GO:0005737">
    <property type="term" value="C:cytoplasm"/>
    <property type="evidence" value="ECO:0007669"/>
    <property type="project" value="TreeGrafter"/>
</dbReference>
<dbReference type="PANTHER" id="PTHR43668:SF2">
    <property type="entry name" value="ALLANTOINASE"/>
    <property type="match status" value="1"/>
</dbReference>
<dbReference type="NCBIfam" id="TIGR00857">
    <property type="entry name" value="pyrC_multi"/>
    <property type="match status" value="1"/>
</dbReference>
<evidence type="ECO:0000259" key="2">
    <source>
        <dbReference type="Pfam" id="PF12890"/>
    </source>
</evidence>
<dbReference type="EMBL" id="FOAA01000018">
    <property type="protein sequence ID" value="SEL49708.1"/>
    <property type="molecule type" value="Genomic_DNA"/>
</dbReference>
<keyword evidence="1" id="KW-0665">Pyrimidine biosynthesis</keyword>
<evidence type="ECO:0000313" key="4">
    <source>
        <dbReference type="Proteomes" id="UP000199256"/>
    </source>
</evidence>
<dbReference type="InterPro" id="IPR004722">
    <property type="entry name" value="DHOase"/>
</dbReference>
<dbReference type="PANTHER" id="PTHR43668">
    <property type="entry name" value="ALLANTOINASE"/>
    <property type="match status" value="1"/>
</dbReference>
<dbReference type="InterPro" id="IPR050138">
    <property type="entry name" value="DHOase/Allantoinase_Hydrolase"/>
</dbReference>
<dbReference type="InterPro" id="IPR024403">
    <property type="entry name" value="DHOase_cat"/>
</dbReference>
<accession>A0A1H7QPR1</accession>
<dbReference type="GO" id="GO:0004038">
    <property type="term" value="F:allantoinase activity"/>
    <property type="evidence" value="ECO:0007669"/>
    <property type="project" value="TreeGrafter"/>
</dbReference>
<dbReference type="Gene3D" id="2.30.40.10">
    <property type="entry name" value="Urease, subunit C, domain 1"/>
    <property type="match status" value="1"/>
</dbReference>
<keyword evidence="4" id="KW-1185">Reference proteome</keyword>
<dbReference type="Gene3D" id="3.20.20.140">
    <property type="entry name" value="Metal-dependent hydrolases"/>
    <property type="match status" value="1"/>
</dbReference>
<sequence>MKLLIEQGRVIDPHQGLDDVVDLFIEKEQIVALGVAPEGFTPDRRIDARGRWVLPGLVDLAARLREPGFENKATIASETRAAASAGITTLICPPDTDPPVDSPAQIELIHRRAKQACGVRVHPLGALTEGLQGGQLAEMAALKRAGALGASQGLKPLDSHVLLRRALEYAASHEITVFLHPIDRSLAAGGCAHEGSVATRLGLTGIPEAAETASLGVILALVAQTGARIHLCRLSTARGAALVARARQDGLPVTADVCAHQLFLTEMDVADFNSVCHVVPPLRTARDREGLRQALTDGTISAICSDHQPHEADAKLAPFPATQAGMSTLETLLPLTLRLAEEGVLPLMEAIRRVTTTPASIMGLPTGTLAPDARADITLVDPARVYSPSADNWLSAGRNSPFFGWEFQGRVTHTLAAGRVIFESRT</sequence>
<dbReference type="SUPFAM" id="SSF51556">
    <property type="entry name" value="Metallo-dependent hydrolases"/>
    <property type="match status" value="1"/>
</dbReference>
<dbReference type="AlphaFoldDB" id="A0A1H7QPR1"/>
<evidence type="ECO:0000256" key="1">
    <source>
        <dbReference type="ARBA" id="ARBA00022975"/>
    </source>
</evidence>
<dbReference type="InterPro" id="IPR032466">
    <property type="entry name" value="Metal_Hydrolase"/>
</dbReference>